<keyword evidence="3" id="KW-1185">Reference proteome</keyword>
<reference evidence="2" key="1">
    <citation type="submission" date="2020-11" db="EMBL/GenBank/DDBJ databases">
        <authorList>
            <person name="Tran Van P."/>
        </authorList>
    </citation>
    <scope>NUCLEOTIDE SEQUENCE</scope>
</reference>
<organism evidence="2">
    <name type="scientific">Darwinula stevensoni</name>
    <dbReference type="NCBI Taxonomy" id="69355"/>
    <lineage>
        <taxon>Eukaryota</taxon>
        <taxon>Metazoa</taxon>
        <taxon>Ecdysozoa</taxon>
        <taxon>Arthropoda</taxon>
        <taxon>Crustacea</taxon>
        <taxon>Oligostraca</taxon>
        <taxon>Ostracoda</taxon>
        <taxon>Podocopa</taxon>
        <taxon>Podocopida</taxon>
        <taxon>Darwinulocopina</taxon>
        <taxon>Darwinuloidea</taxon>
        <taxon>Darwinulidae</taxon>
        <taxon>Darwinula</taxon>
    </lineage>
</organism>
<dbReference type="Proteomes" id="UP000677054">
    <property type="component" value="Unassembled WGS sequence"/>
</dbReference>
<evidence type="ECO:0000256" key="1">
    <source>
        <dbReference type="SAM" id="MobiDB-lite"/>
    </source>
</evidence>
<evidence type="ECO:0000313" key="2">
    <source>
        <dbReference type="EMBL" id="CAD7240405.1"/>
    </source>
</evidence>
<name>A0A7R8X0P6_9CRUS</name>
<feature type="region of interest" description="Disordered" evidence="1">
    <location>
        <begin position="120"/>
        <end position="152"/>
    </location>
</feature>
<proteinExistence type="predicted"/>
<dbReference type="AlphaFoldDB" id="A0A7R8X0P6"/>
<accession>A0A7R8X0P6</accession>
<dbReference type="EMBL" id="LR899546">
    <property type="protein sequence ID" value="CAD7240405.1"/>
    <property type="molecule type" value="Genomic_DNA"/>
</dbReference>
<feature type="compositionally biased region" description="Basic and acidic residues" evidence="1">
    <location>
        <begin position="15"/>
        <end position="28"/>
    </location>
</feature>
<feature type="region of interest" description="Disordered" evidence="1">
    <location>
        <begin position="1"/>
        <end position="95"/>
    </location>
</feature>
<feature type="compositionally biased region" description="Basic and acidic residues" evidence="1">
    <location>
        <begin position="35"/>
        <end position="57"/>
    </location>
</feature>
<sequence>MNNYYVNVTCPASGKSDEDAASSDDRAKLVASEEVGEKPTIHTDRKLKGTRRADQPRKVTVRSEGPKRGVGRSRYSTTTQKVTSRTGITPLQKRPARTTMSIGCYPAECLLFLWSSSLYEGKDEPGPDSAHGGKSGSTPVKVKEKDERGGRT</sequence>
<gene>
    <name evidence="2" type="ORF">DSTB1V02_LOCUS429</name>
</gene>
<dbReference type="EMBL" id="CAJPEV010000029">
    <property type="protein sequence ID" value="CAG0879092.1"/>
    <property type="molecule type" value="Genomic_DNA"/>
</dbReference>
<protein>
    <submittedName>
        <fullName evidence="2">Uncharacterized protein</fullName>
    </submittedName>
</protein>
<evidence type="ECO:0000313" key="3">
    <source>
        <dbReference type="Proteomes" id="UP000677054"/>
    </source>
</evidence>
<feature type="compositionally biased region" description="Polar residues" evidence="1">
    <location>
        <begin position="74"/>
        <end position="89"/>
    </location>
</feature>
<feature type="compositionally biased region" description="Basic and acidic residues" evidence="1">
    <location>
        <begin position="141"/>
        <end position="152"/>
    </location>
</feature>